<feature type="domain" description="PAC" evidence="7">
    <location>
        <begin position="462"/>
        <end position="514"/>
    </location>
</feature>
<gene>
    <name evidence="9" type="ORF">ACFFIC_02795</name>
</gene>
<feature type="domain" description="PAC" evidence="7">
    <location>
        <begin position="340"/>
        <end position="392"/>
    </location>
</feature>
<dbReference type="InterPro" id="IPR035965">
    <property type="entry name" value="PAS-like_dom_sf"/>
</dbReference>
<feature type="domain" description="HAMP" evidence="8">
    <location>
        <begin position="566"/>
        <end position="619"/>
    </location>
</feature>
<evidence type="ECO:0000259" key="5">
    <source>
        <dbReference type="PROSITE" id="PS50111"/>
    </source>
</evidence>
<keyword evidence="3" id="KW-0807">Transducer</keyword>
<sequence length="910" mass="96997">MFITRTTQASVPASFFDRRGARDRRAAVRDMEARLSALERHHPMLEIAVDGAVLDANPAAAAMLGRPVEALRGASLLSLLGETVEQAARGFIGQVGRGEAAFARLSSRGIDGQERVLHLSACPVPGENGAAPGAVVLLGDASAEVLGQRVRQAMEETTAAIMLADRRFVVTHANRAAAALLARHAENFRKIWPDFDPARILGTGMDALLRTGGSSPRPWADPSRLPCRSVIAAGLAHFHVTVSASHDAAGGHDGFILEWSDTTEQRLLQGQVAAMNRSQAVIEFDLAGQVLHANANFLNTLGYSLDEVRGRHHGMFVDEAYRTSADYRAFWERLARGEYDAGQYKRIGKGGREVWIQASYNPVLDEEGRPFRVVKYATDITQQKLAAADAQGQLAAIDKAQAVIEFDLTGRIMHANANFLNGLGYTLAEVQGQHHSLFVEPAYRQSAEYRAFWEKLARGEYDAGQYRRIGKGGREVWIEASYNPILDLNGKPFKVVKYAADVTAQVQAAAALKRAVEQTEEVVAAAQRSEFGRRIPTEGMEGAIGRLCDGVNAMVDTMAAQFELGQGLQRAVAETKGIVAAAQANDLSQRIPMSGKAGEIGDLCAGINGMLDTMAGVVATITESCGAITVASREIAMGNTDLSQRTEEQASSLEETSASLEELTSTVRQNADNAQQANKLAASASETATRGGVVVNEVVRTMDAITQSSRKISDIIGVIDEIAFQTNILALNAAVEAARAGDQGRGFAVVAAEVRNLAQRSANAAKEIKSLISDSVEKVDSGSKLVSAAGGTMNEIVTSVKRVTDIMAEISAASQEQSAGIEQVNTAVSQMDKITQQNAALVEEAAAAAKSMEEQTTALGDMVANFVLPAGYAGPALGAPRPAPRRPAEPVARRAATQPADAADDVWKEF</sequence>
<dbReference type="NCBIfam" id="TIGR00229">
    <property type="entry name" value="sensory_box"/>
    <property type="match status" value="3"/>
</dbReference>
<evidence type="ECO:0000259" key="8">
    <source>
        <dbReference type="PROSITE" id="PS50885"/>
    </source>
</evidence>
<proteinExistence type="inferred from homology"/>
<dbReference type="SMART" id="SM00091">
    <property type="entry name" value="PAS"/>
    <property type="match status" value="4"/>
</dbReference>
<dbReference type="EMBL" id="JBHLVZ010000002">
    <property type="protein sequence ID" value="MFC0384474.1"/>
    <property type="molecule type" value="Genomic_DNA"/>
</dbReference>
<evidence type="ECO:0000313" key="9">
    <source>
        <dbReference type="EMBL" id="MFC0384474.1"/>
    </source>
</evidence>
<dbReference type="InterPro" id="IPR004090">
    <property type="entry name" value="Chemotax_Me-accpt_rcpt"/>
</dbReference>
<comment type="similarity">
    <text evidence="2">Belongs to the methyl-accepting chemotaxis (MCP) protein family.</text>
</comment>
<dbReference type="Pfam" id="PF00015">
    <property type="entry name" value="MCPsignal"/>
    <property type="match status" value="1"/>
</dbReference>
<dbReference type="SUPFAM" id="SSF58104">
    <property type="entry name" value="Methyl-accepting chemotaxis protein (MCP) signaling domain"/>
    <property type="match status" value="1"/>
</dbReference>
<dbReference type="Gene3D" id="1.20.120.1530">
    <property type="match status" value="1"/>
</dbReference>
<dbReference type="InterPro" id="IPR013656">
    <property type="entry name" value="PAS_4"/>
</dbReference>
<feature type="domain" description="Methyl-accepting transducer" evidence="5">
    <location>
        <begin position="624"/>
        <end position="853"/>
    </location>
</feature>
<feature type="domain" description="PAS" evidence="6">
    <location>
        <begin position="281"/>
        <end position="311"/>
    </location>
</feature>
<dbReference type="Proteomes" id="UP001589789">
    <property type="component" value="Unassembled WGS sequence"/>
</dbReference>
<accession>A0ABV6ILI2</accession>
<dbReference type="CDD" id="cd00130">
    <property type="entry name" value="PAS"/>
    <property type="match status" value="3"/>
</dbReference>
<dbReference type="Gene3D" id="1.10.287.950">
    <property type="entry name" value="Methyl-accepting chemotaxis protein"/>
    <property type="match status" value="1"/>
</dbReference>
<dbReference type="PROSITE" id="PS50113">
    <property type="entry name" value="PAC"/>
    <property type="match status" value="2"/>
</dbReference>
<dbReference type="SMART" id="SM00086">
    <property type="entry name" value="PAC"/>
    <property type="match status" value="2"/>
</dbReference>
<dbReference type="InterPro" id="IPR051310">
    <property type="entry name" value="MCP_chemotaxis"/>
</dbReference>
<evidence type="ECO:0000256" key="2">
    <source>
        <dbReference type="ARBA" id="ARBA00029447"/>
    </source>
</evidence>
<dbReference type="Gene3D" id="3.30.450.20">
    <property type="entry name" value="PAS domain"/>
    <property type="match status" value="4"/>
</dbReference>
<dbReference type="Pfam" id="PF08448">
    <property type="entry name" value="PAS_4"/>
    <property type="match status" value="2"/>
</dbReference>
<feature type="domain" description="HAMP" evidence="8">
    <location>
        <begin position="510"/>
        <end position="563"/>
    </location>
</feature>
<evidence type="ECO:0000259" key="7">
    <source>
        <dbReference type="PROSITE" id="PS50113"/>
    </source>
</evidence>
<evidence type="ECO:0000259" key="6">
    <source>
        <dbReference type="PROSITE" id="PS50112"/>
    </source>
</evidence>
<dbReference type="InterPro" id="IPR000700">
    <property type="entry name" value="PAS-assoc_C"/>
</dbReference>
<dbReference type="CDD" id="cd06225">
    <property type="entry name" value="HAMP"/>
    <property type="match status" value="1"/>
</dbReference>
<evidence type="ECO:0000256" key="1">
    <source>
        <dbReference type="ARBA" id="ARBA00022481"/>
    </source>
</evidence>
<comment type="caution">
    <text evidence="9">The sequence shown here is derived from an EMBL/GenBank/DDBJ whole genome shotgun (WGS) entry which is preliminary data.</text>
</comment>
<keyword evidence="1" id="KW-0488">Methylation</keyword>
<name>A0ABV6ILI2_9PROT</name>
<reference evidence="9 10" key="1">
    <citation type="submission" date="2024-09" db="EMBL/GenBank/DDBJ databases">
        <authorList>
            <person name="Sun Q."/>
            <person name="Mori K."/>
        </authorList>
    </citation>
    <scope>NUCLEOTIDE SEQUENCE [LARGE SCALE GENOMIC DNA]</scope>
    <source>
        <strain evidence="9 10">CCM 7468</strain>
    </source>
</reference>
<dbReference type="SMART" id="SM00304">
    <property type="entry name" value="HAMP"/>
    <property type="match status" value="2"/>
</dbReference>
<dbReference type="PRINTS" id="PR00260">
    <property type="entry name" value="CHEMTRNSDUCR"/>
</dbReference>
<evidence type="ECO:0000313" key="10">
    <source>
        <dbReference type="Proteomes" id="UP001589789"/>
    </source>
</evidence>
<dbReference type="Pfam" id="PF08447">
    <property type="entry name" value="PAS_3"/>
    <property type="match status" value="1"/>
</dbReference>
<dbReference type="InterPro" id="IPR013655">
    <property type="entry name" value="PAS_fold_3"/>
</dbReference>
<dbReference type="SUPFAM" id="SSF55785">
    <property type="entry name" value="PYP-like sensor domain (PAS domain)"/>
    <property type="match status" value="3"/>
</dbReference>
<keyword evidence="10" id="KW-1185">Reference proteome</keyword>
<evidence type="ECO:0000256" key="4">
    <source>
        <dbReference type="SAM" id="MobiDB-lite"/>
    </source>
</evidence>
<dbReference type="PANTHER" id="PTHR43531">
    <property type="entry name" value="PROTEIN ICFG"/>
    <property type="match status" value="1"/>
</dbReference>
<dbReference type="PANTHER" id="PTHR43531:SF14">
    <property type="entry name" value="METHYL-ACCEPTING CHEMOTAXIS PROTEIN I-RELATED"/>
    <property type="match status" value="1"/>
</dbReference>
<dbReference type="PROSITE" id="PS50112">
    <property type="entry name" value="PAS"/>
    <property type="match status" value="1"/>
</dbReference>
<evidence type="ECO:0000256" key="3">
    <source>
        <dbReference type="PROSITE-ProRule" id="PRU00284"/>
    </source>
</evidence>
<dbReference type="SMART" id="SM00283">
    <property type="entry name" value="MA"/>
    <property type="match status" value="1"/>
</dbReference>
<dbReference type="InterPro" id="IPR000014">
    <property type="entry name" value="PAS"/>
</dbReference>
<dbReference type="Pfam" id="PF13188">
    <property type="entry name" value="PAS_8"/>
    <property type="match status" value="1"/>
</dbReference>
<dbReference type="CDD" id="cd11386">
    <property type="entry name" value="MCP_signal"/>
    <property type="match status" value="1"/>
</dbReference>
<dbReference type="PROSITE" id="PS50111">
    <property type="entry name" value="CHEMOTAXIS_TRANSDUC_2"/>
    <property type="match status" value="1"/>
</dbReference>
<organism evidence="9 10">
    <name type="scientific">Muricoccus vinaceus</name>
    <dbReference type="NCBI Taxonomy" id="424704"/>
    <lineage>
        <taxon>Bacteria</taxon>
        <taxon>Pseudomonadati</taxon>
        <taxon>Pseudomonadota</taxon>
        <taxon>Alphaproteobacteria</taxon>
        <taxon>Acetobacterales</taxon>
        <taxon>Roseomonadaceae</taxon>
        <taxon>Muricoccus</taxon>
    </lineage>
</organism>
<dbReference type="InterPro" id="IPR001610">
    <property type="entry name" value="PAC"/>
</dbReference>
<dbReference type="InterPro" id="IPR003660">
    <property type="entry name" value="HAMP_dom"/>
</dbReference>
<protein>
    <submittedName>
        <fullName evidence="9">Methyl-accepting chemotaxis protein</fullName>
    </submittedName>
</protein>
<dbReference type="InterPro" id="IPR004089">
    <property type="entry name" value="MCPsignal_dom"/>
</dbReference>
<dbReference type="PROSITE" id="PS50885">
    <property type="entry name" value="HAMP"/>
    <property type="match status" value="2"/>
</dbReference>
<feature type="region of interest" description="Disordered" evidence="4">
    <location>
        <begin position="875"/>
        <end position="910"/>
    </location>
</feature>
<dbReference type="RefSeq" id="WP_377048528.1">
    <property type="nucleotide sequence ID" value="NZ_JBHLVZ010000002.1"/>
</dbReference>